<comment type="function">
    <text evidence="4">Activates KDO (a required 8-carbon sugar) for incorporation into bacterial lipopolysaccharide in Gram-negative bacteria.</text>
</comment>
<dbReference type="NCBIfam" id="NF009905">
    <property type="entry name" value="PRK13368.1"/>
    <property type="match status" value="1"/>
</dbReference>
<keyword evidence="6" id="KW-1185">Reference proteome</keyword>
<keyword evidence="1 4" id="KW-0808">Transferase</keyword>
<keyword evidence="3 4" id="KW-0448">Lipopolysaccharide biosynthesis</keyword>
<comment type="similarity">
    <text evidence="4">Belongs to the KdsB family.</text>
</comment>
<dbReference type="Gene3D" id="3.90.550.10">
    <property type="entry name" value="Spore Coat Polysaccharide Biosynthesis Protein SpsA, Chain A"/>
    <property type="match status" value="1"/>
</dbReference>
<comment type="subcellular location">
    <subcellularLocation>
        <location evidence="4">Cytoplasm</location>
    </subcellularLocation>
</comment>
<comment type="caution">
    <text evidence="5">The sequence shown here is derived from an EMBL/GenBank/DDBJ whole genome shotgun (WGS) entry which is preliminary data.</text>
</comment>
<dbReference type="CDD" id="cd02517">
    <property type="entry name" value="CMP-KDO-Synthetase"/>
    <property type="match status" value="1"/>
</dbReference>
<dbReference type="NCBIfam" id="TIGR00466">
    <property type="entry name" value="kdsB"/>
    <property type="match status" value="1"/>
</dbReference>
<dbReference type="InterPro" id="IPR003329">
    <property type="entry name" value="Cytidylyl_trans"/>
</dbReference>
<dbReference type="EC" id="2.7.7.38" evidence="4"/>
<dbReference type="SUPFAM" id="SSF53448">
    <property type="entry name" value="Nucleotide-diphospho-sugar transferases"/>
    <property type="match status" value="1"/>
</dbReference>
<evidence type="ECO:0000256" key="3">
    <source>
        <dbReference type="ARBA" id="ARBA00022985"/>
    </source>
</evidence>
<dbReference type="InterPro" id="IPR004528">
    <property type="entry name" value="KdsB"/>
</dbReference>
<sequence length="276" mass="29831">MTKGFAVIIPARFASTRLPGKPLVDLGGKPMIQWVCEAAARSAATTVLVATDDARIFDAVTGFGGRAVMTSPDHPSGTDRVAEAALGVMETVIVNVQGDEPFLDPRLIDRVAAPLLDDPALPMSTLAHPLTSPDEVFNPNVVKVTCNRRGDALYFSRAPIPWERDRFGSGGLDFTVGLPKGDPRLGGEGERTPSCRFVPEGMLRHVGLYGFRADFLQRFATLAPTPLERIEKLEQLRVLEHGHAIRVVVADVAARGGIDSPEDLEQARRFVAAERS</sequence>
<organism evidence="5 6">
    <name type="scientific">Candidatus Magnetaquiglobus chichijimensis</name>
    <dbReference type="NCBI Taxonomy" id="3141448"/>
    <lineage>
        <taxon>Bacteria</taxon>
        <taxon>Pseudomonadati</taxon>
        <taxon>Pseudomonadota</taxon>
        <taxon>Magnetococcia</taxon>
        <taxon>Magnetococcales</taxon>
        <taxon>Candidatus Magnetaquicoccaceae</taxon>
        <taxon>Candidatus Magnetaquiglobus</taxon>
    </lineage>
</organism>
<comment type="pathway">
    <text evidence="4">Nucleotide-sugar biosynthesis; CMP-3-deoxy-D-manno-octulosonate biosynthesis; CMP-3-deoxy-D-manno-octulosonate from 3-deoxy-D-manno-octulosonate and CTP: step 1/1.</text>
</comment>
<dbReference type="RefSeq" id="WP_420904189.1">
    <property type="nucleotide sequence ID" value="NZ_BAAFGK010000002.1"/>
</dbReference>
<reference evidence="5 6" key="1">
    <citation type="submission" date="2024-05" db="EMBL/GenBank/DDBJ databases">
        <authorList>
            <consortium name="Candidatus Magnetaquicoccaceae bacterium FCR-1 genome sequencing consortium"/>
            <person name="Shimoshige H."/>
            <person name="Shimamura S."/>
            <person name="Taoka A."/>
            <person name="Kobayashi H."/>
            <person name="Maekawa T."/>
        </authorList>
    </citation>
    <scope>NUCLEOTIDE SEQUENCE [LARGE SCALE GENOMIC DNA]</scope>
    <source>
        <strain evidence="5 6">FCR-1</strain>
    </source>
</reference>
<evidence type="ECO:0000313" key="6">
    <source>
        <dbReference type="Proteomes" id="UP001628193"/>
    </source>
</evidence>
<keyword evidence="4" id="KW-0963">Cytoplasm</keyword>
<evidence type="ECO:0000256" key="1">
    <source>
        <dbReference type="ARBA" id="ARBA00022679"/>
    </source>
</evidence>
<proteinExistence type="inferred from homology"/>
<dbReference type="InterPro" id="IPR029044">
    <property type="entry name" value="Nucleotide-diphossugar_trans"/>
</dbReference>
<dbReference type="GO" id="GO:0008690">
    <property type="term" value="F:3-deoxy-manno-octulosonate cytidylyltransferase activity"/>
    <property type="evidence" value="ECO:0007669"/>
    <property type="project" value="UniProtKB-EC"/>
</dbReference>
<dbReference type="PANTHER" id="PTHR42866">
    <property type="entry name" value="3-DEOXY-MANNO-OCTULOSONATE CYTIDYLYLTRANSFERASE"/>
    <property type="match status" value="1"/>
</dbReference>
<protein>
    <recommendedName>
        <fullName evidence="4">3-deoxy-manno-octulosonate cytidylyltransferase</fullName>
        <ecNumber evidence="4">2.7.7.38</ecNumber>
    </recommendedName>
    <alternativeName>
        <fullName evidence="4">CMP-2-keto-3-deoxyoctulosonic acid synthase</fullName>
        <shortName evidence="4">CKS</shortName>
        <shortName evidence="4">CMP-KDO synthase</shortName>
    </alternativeName>
</protein>
<evidence type="ECO:0000313" key="5">
    <source>
        <dbReference type="EMBL" id="GAB0056481.1"/>
    </source>
</evidence>
<gene>
    <name evidence="4 5" type="primary">kdsB</name>
    <name evidence="5" type="ORF">SIID45300_00789</name>
</gene>
<dbReference type="Proteomes" id="UP001628193">
    <property type="component" value="Unassembled WGS sequence"/>
</dbReference>
<keyword evidence="2 4" id="KW-0548">Nucleotidyltransferase</keyword>
<name>A0ABQ0C6G7_9PROT</name>
<dbReference type="EMBL" id="BAAFGK010000002">
    <property type="protein sequence ID" value="GAB0056481.1"/>
    <property type="molecule type" value="Genomic_DNA"/>
</dbReference>
<evidence type="ECO:0000256" key="4">
    <source>
        <dbReference type="HAMAP-Rule" id="MF_00057"/>
    </source>
</evidence>
<dbReference type="HAMAP" id="MF_00057">
    <property type="entry name" value="KdsB"/>
    <property type="match status" value="1"/>
</dbReference>
<evidence type="ECO:0000256" key="2">
    <source>
        <dbReference type="ARBA" id="ARBA00022695"/>
    </source>
</evidence>
<reference evidence="5 6" key="2">
    <citation type="submission" date="2024-09" db="EMBL/GenBank/DDBJ databases">
        <title>Draft genome sequence of Candidatus Magnetaquicoccaceae bacterium FCR-1.</title>
        <authorList>
            <person name="Shimoshige H."/>
            <person name="Shimamura S."/>
            <person name="Taoka A."/>
            <person name="Kobayashi H."/>
            <person name="Maekawa T."/>
        </authorList>
    </citation>
    <scope>NUCLEOTIDE SEQUENCE [LARGE SCALE GENOMIC DNA]</scope>
    <source>
        <strain evidence="5 6">FCR-1</strain>
    </source>
</reference>
<dbReference type="PANTHER" id="PTHR42866:SF2">
    <property type="entry name" value="3-DEOXY-MANNO-OCTULOSONATE CYTIDYLYLTRANSFERASE, MITOCHONDRIAL"/>
    <property type="match status" value="1"/>
</dbReference>
<comment type="catalytic activity">
    <reaction evidence="4">
        <text>3-deoxy-alpha-D-manno-oct-2-ulosonate + CTP = CMP-3-deoxy-beta-D-manno-octulosonate + diphosphate</text>
        <dbReference type="Rhea" id="RHEA:23448"/>
        <dbReference type="ChEBI" id="CHEBI:33019"/>
        <dbReference type="ChEBI" id="CHEBI:37563"/>
        <dbReference type="ChEBI" id="CHEBI:85986"/>
        <dbReference type="ChEBI" id="CHEBI:85987"/>
        <dbReference type="EC" id="2.7.7.38"/>
    </reaction>
</comment>
<accession>A0ABQ0C6G7</accession>
<dbReference type="Pfam" id="PF02348">
    <property type="entry name" value="CTP_transf_3"/>
    <property type="match status" value="1"/>
</dbReference>
<dbReference type="NCBIfam" id="NF003952">
    <property type="entry name" value="PRK05450.1-5"/>
    <property type="match status" value="1"/>
</dbReference>